<gene>
    <name evidence="1" type="ORF">UFOVP114_42</name>
</gene>
<name>A0A6J5L5C4_9CAUD</name>
<protein>
    <submittedName>
        <fullName evidence="1">Uncharacterized protein</fullName>
    </submittedName>
</protein>
<sequence>MAVVAYTSSVVSPGPSNLVDKVIDLASVSLPVTSVPLYGDAVDDDDGSPAWTWQWKIVAKGPGSTAAFLDTGTDTSTLQNPVVTGVNTWDNVRVKLVATNNNPDPVRSSEADTYKAPTSAFVQIRVKSAARGLERLAAGERKWHTAYNWLAAKVNEIIDGVIAAVGVLGGVELEDPPVDAAHPKAITQERVWWNLPIPGSVTPTGFVPGAVLAETNVSPSSGALVAFMVPETFELQLWQVVMQDGGDDTYQFELRTGSYAEYLMNALTPLADSPMYGTASTAHGPLGISKAGPWVLAADTFVAVYCTAAPTVEKGGGAVVQFFGRRKV</sequence>
<evidence type="ECO:0000313" key="1">
    <source>
        <dbReference type="EMBL" id="CAB4128563.1"/>
    </source>
</evidence>
<dbReference type="EMBL" id="LR796230">
    <property type="protein sequence ID" value="CAB4128563.1"/>
    <property type="molecule type" value="Genomic_DNA"/>
</dbReference>
<accession>A0A6J5L5C4</accession>
<proteinExistence type="predicted"/>
<organism evidence="1">
    <name type="scientific">uncultured Caudovirales phage</name>
    <dbReference type="NCBI Taxonomy" id="2100421"/>
    <lineage>
        <taxon>Viruses</taxon>
        <taxon>Duplodnaviria</taxon>
        <taxon>Heunggongvirae</taxon>
        <taxon>Uroviricota</taxon>
        <taxon>Caudoviricetes</taxon>
        <taxon>Peduoviridae</taxon>
        <taxon>Maltschvirus</taxon>
        <taxon>Maltschvirus maltsch</taxon>
    </lineage>
</organism>
<reference evidence="1" key="1">
    <citation type="submission" date="2020-04" db="EMBL/GenBank/DDBJ databases">
        <authorList>
            <person name="Chiriac C."/>
            <person name="Salcher M."/>
            <person name="Ghai R."/>
            <person name="Kavagutti S V."/>
        </authorList>
    </citation>
    <scope>NUCLEOTIDE SEQUENCE</scope>
</reference>